<proteinExistence type="predicted"/>
<accession>A0AAV0XWF5</accession>
<protein>
    <submittedName>
        <fullName evidence="2">Uncharacterized protein</fullName>
    </submittedName>
</protein>
<comment type="caution">
    <text evidence="2">The sequence shown here is derived from an EMBL/GenBank/DDBJ whole genome shotgun (WGS) entry which is preliminary data.</text>
</comment>
<keyword evidence="3" id="KW-1185">Reference proteome</keyword>
<name>A0AAV0XWF5_9HEMI</name>
<feature type="region of interest" description="Disordered" evidence="1">
    <location>
        <begin position="68"/>
        <end position="89"/>
    </location>
</feature>
<evidence type="ECO:0000313" key="2">
    <source>
        <dbReference type="EMBL" id="CAI6371802.1"/>
    </source>
</evidence>
<organism evidence="2 3">
    <name type="scientific">Macrosiphum euphorbiae</name>
    <name type="common">potato aphid</name>
    <dbReference type="NCBI Taxonomy" id="13131"/>
    <lineage>
        <taxon>Eukaryota</taxon>
        <taxon>Metazoa</taxon>
        <taxon>Ecdysozoa</taxon>
        <taxon>Arthropoda</taxon>
        <taxon>Hexapoda</taxon>
        <taxon>Insecta</taxon>
        <taxon>Pterygota</taxon>
        <taxon>Neoptera</taxon>
        <taxon>Paraneoptera</taxon>
        <taxon>Hemiptera</taxon>
        <taxon>Sternorrhyncha</taxon>
        <taxon>Aphidomorpha</taxon>
        <taxon>Aphidoidea</taxon>
        <taxon>Aphididae</taxon>
        <taxon>Macrosiphini</taxon>
        <taxon>Macrosiphum</taxon>
    </lineage>
</organism>
<sequence>MFWSGERKAFEQSLGRPARSEDVVGVLCRLAPTELPEDQPTRRRLVSAVNWRRELFTQMVEEIMGRKEELERERQRAGDQGAQKLNITN</sequence>
<dbReference type="AlphaFoldDB" id="A0AAV0XWF5"/>
<feature type="compositionally biased region" description="Basic and acidic residues" evidence="1">
    <location>
        <begin position="68"/>
        <end position="77"/>
    </location>
</feature>
<reference evidence="2 3" key="1">
    <citation type="submission" date="2023-01" db="EMBL/GenBank/DDBJ databases">
        <authorList>
            <person name="Whitehead M."/>
        </authorList>
    </citation>
    <scope>NUCLEOTIDE SEQUENCE [LARGE SCALE GENOMIC DNA]</scope>
</reference>
<dbReference type="EMBL" id="CARXXK010001015">
    <property type="protein sequence ID" value="CAI6371802.1"/>
    <property type="molecule type" value="Genomic_DNA"/>
</dbReference>
<evidence type="ECO:0000313" key="3">
    <source>
        <dbReference type="Proteomes" id="UP001160148"/>
    </source>
</evidence>
<dbReference type="Proteomes" id="UP001160148">
    <property type="component" value="Unassembled WGS sequence"/>
</dbReference>
<gene>
    <name evidence="2" type="ORF">MEUPH1_LOCUS25758</name>
</gene>
<evidence type="ECO:0000256" key="1">
    <source>
        <dbReference type="SAM" id="MobiDB-lite"/>
    </source>
</evidence>